<dbReference type="GO" id="GO:0016787">
    <property type="term" value="F:hydrolase activity"/>
    <property type="evidence" value="ECO:0007669"/>
    <property type="project" value="UniProtKB-KW"/>
</dbReference>
<dbReference type="OrthoDB" id="6513042at2759"/>
<organism evidence="5 6">
    <name type="scientific">Mytilus edulis</name>
    <name type="common">Blue mussel</name>
    <dbReference type="NCBI Taxonomy" id="6550"/>
    <lineage>
        <taxon>Eukaryota</taxon>
        <taxon>Metazoa</taxon>
        <taxon>Spiralia</taxon>
        <taxon>Lophotrochozoa</taxon>
        <taxon>Mollusca</taxon>
        <taxon>Bivalvia</taxon>
        <taxon>Autobranchia</taxon>
        <taxon>Pteriomorphia</taxon>
        <taxon>Mytilida</taxon>
        <taxon>Mytiloidea</taxon>
        <taxon>Mytilidae</taxon>
        <taxon>Mytilinae</taxon>
        <taxon>Mytilus</taxon>
    </lineage>
</organism>
<dbReference type="GO" id="GO:0003724">
    <property type="term" value="F:RNA helicase activity"/>
    <property type="evidence" value="ECO:0007669"/>
    <property type="project" value="UniProtKB-EC"/>
</dbReference>
<evidence type="ECO:0000256" key="2">
    <source>
        <dbReference type="ARBA" id="ARBA00022490"/>
    </source>
</evidence>
<dbReference type="AlphaFoldDB" id="A0A8S3QBW4"/>
<dbReference type="Pfam" id="PF13087">
    <property type="entry name" value="AAA_12"/>
    <property type="match status" value="1"/>
</dbReference>
<evidence type="ECO:0000256" key="3">
    <source>
        <dbReference type="SAM" id="Phobius"/>
    </source>
</evidence>
<dbReference type="InterPro" id="IPR027417">
    <property type="entry name" value="P-loop_NTPase"/>
</dbReference>
<protein>
    <submittedName>
        <fullName evidence="5">MOV10L1</fullName>
        <ecNumber evidence="5">3.6.4.13</ecNumber>
    </submittedName>
</protein>
<reference evidence="5" key="1">
    <citation type="submission" date="2021-03" db="EMBL/GenBank/DDBJ databases">
        <authorList>
            <person name="Bekaert M."/>
        </authorList>
    </citation>
    <scope>NUCLEOTIDE SEQUENCE</scope>
</reference>
<dbReference type="Proteomes" id="UP000683360">
    <property type="component" value="Unassembled WGS sequence"/>
</dbReference>
<comment type="caution">
    <text evidence="5">The sequence shown here is derived from an EMBL/GenBank/DDBJ whole genome shotgun (WGS) entry which is preliminary data.</text>
</comment>
<keyword evidence="5" id="KW-0378">Hydrolase</keyword>
<keyword evidence="3" id="KW-0472">Membrane</keyword>
<keyword evidence="2" id="KW-0963">Cytoplasm</keyword>
<feature type="domain" description="DNA2/NAM7 helicase-like C-terminal" evidence="4">
    <location>
        <begin position="139"/>
        <end position="198"/>
    </location>
</feature>
<evidence type="ECO:0000259" key="4">
    <source>
        <dbReference type="Pfam" id="PF13087"/>
    </source>
</evidence>
<dbReference type="GO" id="GO:0005737">
    <property type="term" value="C:cytoplasm"/>
    <property type="evidence" value="ECO:0007669"/>
    <property type="project" value="UniProtKB-SubCell"/>
</dbReference>
<proteinExistence type="predicted"/>
<evidence type="ECO:0000256" key="1">
    <source>
        <dbReference type="ARBA" id="ARBA00004496"/>
    </source>
</evidence>
<dbReference type="Gene3D" id="3.40.50.300">
    <property type="entry name" value="P-loop containing nucleotide triphosphate hydrolases"/>
    <property type="match status" value="2"/>
</dbReference>
<accession>A0A8S3QBW4</accession>
<dbReference type="SUPFAM" id="SSF52540">
    <property type="entry name" value="P-loop containing nucleoside triphosphate hydrolases"/>
    <property type="match status" value="1"/>
</dbReference>
<dbReference type="PANTHER" id="PTHR45418">
    <property type="entry name" value="CANCER/TESTIS ANTIGEN 55"/>
    <property type="match status" value="1"/>
</dbReference>
<evidence type="ECO:0000313" key="6">
    <source>
        <dbReference type="Proteomes" id="UP000683360"/>
    </source>
</evidence>
<dbReference type="EC" id="3.6.4.13" evidence="5"/>
<feature type="transmembrane region" description="Helical" evidence="3">
    <location>
        <begin position="12"/>
        <end position="31"/>
    </location>
</feature>
<gene>
    <name evidence="5" type="ORF">MEDL_8707</name>
</gene>
<dbReference type="InterPro" id="IPR041679">
    <property type="entry name" value="DNA2/NAM7-like_C"/>
</dbReference>
<name>A0A8S3QBW4_MYTED</name>
<evidence type="ECO:0000313" key="5">
    <source>
        <dbReference type="EMBL" id="CAG2193612.1"/>
    </source>
</evidence>
<dbReference type="PANTHER" id="PTHR45418:SF1">
    <property type="entry name" value="CANCER_TESTIS ANTIGEN 55"/>
    <property type="match status" value="1"/>
</dbReference>
<dbReference type="EMBL" id="CAJPWZ010000461">
    <property type="protein sequence ID" value="CAG2193612.1"/>
    <property type="molecule type" value="Genomic_DNA"/>
</dbReference>
<keyword evidence="3" id="KW-1133">Transmembrane helix</keyword>
<sequence length="211" mass="24008">MAFSRAWGLKHLIFRACASVLFYIFGLGKFAKRKFLPNKLKQYPVPTILRECIMENDCIEDNYPVLTETKAAVTRILEGQCRPVPYILFGPPGTGKTVTVVESILQILHRFHPVEFWLAGQATEPECLISICLIGDETGQVTKLVDNYRSHPSILGLPSELFYHGELLVKADHHLTHRLYNWSMLPTKQFPVIFHGVRVSSLNGYCCLFKD</sequence>
<keyword evidence="3" id="KW-0812">Transmembrane</keyword>
<keyword evidence="6" id="KW-1185">Reference proteome</keyword>
<comment type="subcellular location">
    <subcellularLocation>
        <location evidence="1">Cytoplasm</location>
    </subcellularLocation>
</comment>